<proteinExistence type="predicted"/>
<sequence>MMAGGKQTFLVILWQARGPNVKAQMDSRRGLVNVLTARALRPNRRDFQLIIRDRDVSGDNNHERGCHAVR</sequence>
<dbReference type="AlphaFoldDB" id="A0A645DQ23"/>
<evidence type="ECO:0000313" key="1">
    <source>
        <dbReference type="EMBL" id="MPM90883.1"/>
    </source>
</evidence>
<dbReference type="EMBL" id="VSSQ01038023">
    <property type="protein sequence ID" value="MPM90883.1"/>
    <property type="molecule type" value="Genomic_DNA"/>
</dbReference>
<organism evidence="1">
    <name type="scientific">bioreactor metagenome</name>
    <dbReference type="NCBI Taxonomy" id="1076179"/>
    <lineage>
        <taxon>unclassified sequences</taxon>
        <taxon>metagenomes</taxon>
        <taxon>ecological metagenomes</taxon>
    </lineage>
</organism>
<accession>A0A645DQ23</accession>
<comment type="caution">
    <text evidence="1">The sequence shown here is derived from an EMBL/GenBank/DDBJ whole genome shotgun (WGS) entry which is preliminary data.</text>
</comment>
<reference evidence="1" key="1">
    <citation type="submission" date="2019-08" db="EMBL/GenBank/DDBJ databases">
        <authorList>
            <person name="Kucharzyk K."/>
            <person name="Murdoch R.W."/>
            <person name="Higgins S."/>
            <person name="Loffler F."/>
        </authorList>
    </citation>
    <scope>NUCLEOTIDE SEQUENCE</scope>
</reference>
<name>A0A645DQ23_9ZZZZ</name>
<protein>
    <submittedName>
        <fullName evidence="1">Uncharacterized protein</fullName>
    </submittedName>
</protein>
<gene>
    <name evidence="1" type="ORF">SDC9_138006</name>
</gene>